<dbReference type="InterPro" id="IPR019150">
    <property type="entry name" value="Vesicle_transport_protein_Use1"/>
</dbReference>
<keyword evidence="15" id="KW-1185">Reference proteome</keyword>
<dbReference type="GO" id="GO:0031201">
    <property type="term" value="C:SNARE complex"/>
    <property type="evidence" value="ECO:0007669"/>
    <property type="project" value="TreeGrafter"/>
</dbReference>
<evidence type="ECO:0000256" key="8">
    <source>
        <dbReference type="ARBA" id="ARBA00022927"/>
    </source>
</evidence>
<dbReference type="Proteomes" id="UP000494206">
    <property type="component" value="Unassembled WGS sequence"/>
</dbReference>
<dbReference type="PANTHER" id="PTHR13050">
    <property type="entry name" value="USE1-LIKE PROTEIN"/>
    <property type="match status" value="1"/>
</dbReference>
<organism evidence="14 15">
    <name type="scientific">Caenorhabditis bovis</name>
    <dbReference type="NCBI Taxonomy" id="2654633"/>
    <lineage>
        <taxon>Eukaryota</taxon>
        <taxon>Metazoa</taxon>
        <taxon>Ecdysozoa</taxon>
        <taxon>Nematoda</taxon>
        <taxon>Chromadorea</taxon>
        <taxon>Rhabditida</taxon>
        <taxon>Rhabditina</taxon>
        <taxon>Rhabditomorpha</taxon>
        <taxon>Rhabditoidea</taxon>
        <taxon>Rhabditidae</taxon>
        <taxon>Peloderinae</taxon>
        <taxon>Caenorhabditis</taxon>
    </lineage>
</organism>
<comment type="caution">
    <text evidence="14">The sequence shown here is derived from an EMBL/GenBank/DDBJ whole genome shotgun (WGS) entry which is preliminary data.</text>
</comment>
<dbReference type="OrthoDB" id="4506189at2759"/>
<feature type="coiled-coil region" evidence="12">
    <location>
        <begin position="180"/>
        <end position="211"/>
    </location>
</feature>
<evidence type="ECO:0000313" key="14">
    <source>
        <dbReference type="EMBL" id="CAB3407258.1"/>
    </source>
</evidence>
<reference evidence="14 15" key="1">
    <citation type="submission" date="2020-04" db="EMBL/GenBank/DDBJ databases">
        <authorList>
            <person name="Laetsch R D."/>
            <person name="Stevens L."/>
            <person name="Kumar S."/>
            <person name="Blaxter L. M."/>
        </authorList>
    </citation>
    <scope>NUCLEOTIDE SEQUENCE [LARGE SCALE GENOMIC DNA]</scope>
</reference>
<protein>
    <recommendedName>
        <fullName evidence="3">Vesicle transport protein USE1</fullName>
    </recommendedName>
    <alternativeName>
        <fullName evidence="11">USE1-like protein</fullName>
    </alternativeName>
</protein>
<evidence type="ECO:0000256" key="10">
    <source>
        <dbReference type="ARBA" id="ARBA00023136"/>
    </source>
</evidence>
<evidence type="ECO:0000256" key="1">
    <source>
        <dbReference type="ARBA" id="ARBA00004163"/>
    </source>
</evidence>
<evidence type="ECO:0000256" key="13">
    <source>
        <dbReference type="SAM" id="Phobius"/>
    </source>
</evidence>
<dbReference type="AlphaFoldDB" id="A0A8S1F8L2"/>
<evidence type="ECO:0000256" key="6">
    <source>
        <dbReference type="ARBA" id="ARBA00022824"/>
    </source>
</evidence>
<comment type="similarity">
    <text evidence="2">Belongs to the USE1 family.</text>
</comment>
<keyword evidence="5 13" id="KW-0812">Transmembrane</keyword>
<proteinExistence type="inferred from homology"/>
<evidence type="ECO:0000256" key="12">
    <source>
        <dbReference type="SAM" id="Coils"/>
    </source>
</evidence>
<evidence type="ECO:0000256" key="4">
    <source>
        <dbReference type="ARBA" id="ARBA00022448"/>
    </source>
</evidence>
<keyword evidence="7" id="KW-0931">ER-Golgi transport</keyword>
<dbReference type="GO" id="GO:0005789">
    <property type="term" value="C:endoplasmic reticulum membrane"/>
    <property type="evidence" value="ECO:0007669"/>
    <property type="project" value="UniProtKB-SubCell"/>
</dbReference>
<evidence type="ECO:0000256" key="5">
    <source>
        <dbReference type="ARBA" id="ARBA00022692"/>
    </source>
</evidence>
<keyword evidence="6" id="KW-0256">Endoplasmic reticulum</keyword>
<keyword evidence="4" id="KW-0813">Transport</keyword>
<evidence type="ECO:0000256" key="7">
    <source>
        <dbReference type="ARBA" id="ARBA00022892"/>
    </source>
</evidence>
<dbReference type="Pfam" id="PF09753">
    <property type="entry name" value="Use1"/>
    <property type="match status" value="1"/>
</dbReference>
<evidence type="ECO:0000256" key="11">
    <source>
        <dbReference type="ARBA" id="ARBA00032711"/>
    </source>
</evidence>
<dbReference type="CDD" id="cd15860">
    <property type="entry name" value="SNARE_USE1"/>
    <property type="match status" value="1"/>
</dbReference>
<evidence type="ECO:0000256" key="9">
    <source>
        <dbReference type="ARBA" id="ARBA00022989"/>
    </source>
</evidence>
<dbReference type="GO" id="GO:0015031">
    <property type="term" value="P:protein transport"/>
    <property type="evidence" value="ECO:0007669"/>
    <property type="project" value="UniProtKB-KW"/>
</dbReference>
<sequence length="255" mass="29752">MTQFSNTELVFLRLLERTKRLTKENLKANVWKVSAATKVLNNLISQLQYDNDDSAKDMLIDYRREVVQLKLLTEAEEKATTEESLKIVEKIPRFFPTVNVNPSEDSIHDDVDEFKKESAAGLRALQKSIYRSDLRKQLLSTKKHKNVDTTEDENFMKNERIEEDLAKDLLSMTLSLKTVMSAANDVIKEDNQKLTKMQQQVDKNKEALQTENTRLEHHAYKCGFDCMRIFLVVFIFWTFIAMVIVMKVFPKRYSS</sequence>
<accession>A0A8S1F8L2</accession>
<dbReference type="PANTHER" id="PTHR13050:SF7">
    <property type="entry name" value="VESICLE TRANSPORT PROTEIN USE1"/>
    <property type="match status" value="1"/>
</dbReference>
<dbReference type="GO" id="GO:0005484">
    <property type="term" value="F:SNAP receptor activity"/>
    <property type="evidence" value="ECO:0007669"/>
    <property type="project" value="TreeGrafter"/>
</dbReference>
<keyword evidence="8" id="KW-0653">Protein transport</keyword>
<evidence type="ECO:0000256" key="3">
    <source>
        <dbReference type="ARBA" id="ARBA00015843"/>
    </source>
</evidence>
<dbReference type="GO" id="GO:0006890">
    <property type="term" value="P:retrograde vesicle-mediated transport, Golgi to endoplasmic reticulum"/>
    <property type="evidence" value="ECO:0007669"/>
    <property type="project" value="TreeGrafter"/>
</dbReference>
<comment type="subcellular location">
    <subcellularLocation>
        <location evidence="1">Endoplasmic reticulum membrane</location>
        <topology evidence="1">Single-pass type IV membrane protein</topology>
    </subcellularLocation>
</comment>
<keyword evidence="10 13" id="KW-0472">Membrane</keyword>
<keyword evidence="12" id="KW-0175">Coiled coil</keyword>
<evidence type="ECO:0000256" key="2">
    <source>
        <dbReference type="ARBA" id="ARBA00007891"/>
    </source>
</evidence>
<gene>
    <name evidence="14" type="ORF">CBOVIS_LOCUS9212</name>
</gene>
<evidence type="ECO:0000313" key="15">
    <source>
        <dbReference type="Proteomes" id="UP000494206"/>
    </source>
</evidence>
<keyword evidence="9 13" id="KW-1133">Transmembrane helix</keyword>
<dbReference type="EMBL" id="CADEPM010000006">
    <property type="protein sequence ID" value="CAB3407258.1"/>
    <property type="molecule type" value="Genomic_DNA"/>
</dbReference>
<name>A0A8S1F8L2_9PELO</name>
<feature type="transmembrane region" description="Helical" evidence="13">
    <location>
        <begin position="229"/>
        <end position="249"/>
    </location>
</feature>